<dbReference type="SUPFAM" id="SSF89550">
    <property type="entry name" value="PHP domain-like"/>
    <property type="match status" value="1"/>
</dbReference>
<protein>
    <submittedName>
        <fullName evidence="2">SMC domain-containing protein</fullName>
    </submittedName>
</protein>
<dbReference type="HOGENOM" id="CLU_006611_1_0_5"/>
<dbReference type="EMBL" id="CP005587">
    <property type="protein sequence ID" value="AGK57022.1"/>
    <property type="molecule type" value="Genomic_DNA"/>
</dbReference>
<dbReference type="Proteomes" id="UP000005952">
    <property type="component" value="Chromosome"/>
</dbReference>
<evidence type="ECO:0000313" key="3">
    <source>
        <dbReference type="Proteomes" id="UP000005952"/>
    </source>
</evidence>
<dbReference type="Pfam" id="PF13304">
    <property type="entry name" value="AAA_21"/>
    <property type="match status" value="1"/>
</dbReference>
<evidence type="ECO:0000313" key="2">
    <source>
        <dbReference type="EMBL" id="AGK57022.1"/>
    </source>
</evidence>
<dbReference type="eggNOG" id="COG0613">
    <property type="taxonomic scope" value="Bacteria"/>
</dbReference>
<dbReference type="Gene3D" id="3.20.20.140">
    <property type="entry name" value="Metal-dependent hydrolases"/>
    <property type="match status" value="1"/>
</dbReference>
<dbReference type="AlphaFoldDB" id="N0B4A5"/>
<dbReference type="InterPro" id="IPR027417">
    <property type="entry name" value="P-loop_NTPase"/>
</dbReference>
<dbReference type="InterPro" id="IPR003959">
    <property type="entry name" value="ATPase_AAA_core"/>
</dbReference>
<reference evidence="2 3" key="1">
    <citation type="journal article" date="2013" name="Genome Announc.">
        <title>Genome sequences for three denitrifying bacterial strains isolated from a uranium- and nitrate-contaminated subsurface environment.</title>
        <authorList>
            <person name="Venkatramanan R."/>
            <person name="Prakash O."/>
            <person name="Woyke T."/>
            <person name="Chain P."/>
            <person name="Goodwin L.A."/>
            <person name="Watson D."/>
            <person name="Brooks S."/>
            <person name="Kostka J.E."/>
            <person name="Green S.J."/>
        </authorList>
    </citation>
    <scope>NUCLEOTIDE SEQUENCE [LARGE SCALE GENOMIC DNA]</scope>
    <source>
        <strain evidence="2 3">1NES1</strain>
    </source>
</reference>
<evidence type="ECO:0000259" key="1">
    <source>
        <dbReference type="Pfam" id="PF13304"/>
    </source>
</evidence>
<dbReference type="STRING" id="670307.HYPDE_26708"/>
<sequence>MPTGLANAVRRPAGARFYKCALQVNPFAYGTRHSKANSHKTEGEYNAAMLAACLEEGIEVVGITDHFRIAASESLAKALTTAGIRVLMGFEAVSSDGVHLLCLFPSSTTVHELERAIGACGVTDLNAESPQSDKTCEQLLQSIPKLGGITIAAHACAAGGLLATLKGQTRARVWSSPDLLAIALPGARAAAQDGFRDIIVNKDPAYARPRALAVLNANDVSDPAVLSDPSCTTWIKMAAPSIEGLRQAFLDWESRIRLNSDPNSTAHTELIAVSWAGGLLDGQGLRFNECLNVLVGGRGAGKSTLIESLRYAFELPPKGDEARRTHDSMIKNVLGQGASITVLIRSPLPSPQYYLIQRIFGGRPRVRDQSGNLLDNVTPRSVLGSLEVYGQHEISELTRFPEKLAQLLRRFTEPTTDTTATKGHLKERLERSRVTIAAEILQIGHVEEALTALPTLKEHLKRFAAAGLDAKLKDKTLIDKEARFFEQAAGMIQQAAELAAHVLGQAATDGPLIGEEAKELPNASILAKLDAVQSKLLQKVKVAGQGIQTAVTEATTALETVKAEWEPKQKASEELYQKTLKQLKAEGHDAAKYVAYKDQLERLKPKEAELKARNKSLAKLQKERGELLAKWDAAKAEDFRELQKAARKVSKRLKDRVRVQVRPSASLGQVEAVIRKHCSGNISQALERLRNTDDLSLTDLAAALIEGAPSLVEKYGFSQVSAERIAQGATALALELEECELAAEAVLELNVGNETTQTWKQLDQLSTGQKATAVLLLLLLESDAPLVVDQPEDDLDNRFIAESVVPTMREEKRKRQFIFSTHNANIPVLGDAEQIVGLISVVEGGIEHATIPDEFCGSIDTPTVKELVKELLEGGQEAFEFRKQKYGF</sequence>
<dbReference type="KEGG" id="hdt:HYPDE_26708"/>
<dbReference type="GO" id="GO:0016887">
    <property type="term" value="F:ATP hydrolysis activity"/>
    <property type="evidence" value="ECO:0007669"/>
    <property type="project" value="InterPro"/>
</dbReference>
<dbReference type="GO" id="GO:0000731">
    <property type="term" value="P:DNA synthesis involved in DNA repair"/>
    <property type="evidence" value="ECO:0007669"/>
    <property type="project" value="TreeGrafter"/>
</dbReference>
<dbReference type="GO" id="GO:0006302">
    <property type="term" value="P:double-strand break repair"/>
    <property type="evidence" value="ECO:0007669"/>
    <property type="project" value="TreeGrafter"/>
</dbReference>
<dbReference type="eggNOG" id="COG1196">
    <property type="taxonomic scope" value="Bacteria"/>
</dbReference>
<feature type="domain" description="ATPase AAA-type core" evidence="1">
    <location>
        <begin position="753"/>
        <end position="826"/>
    </location>
</feature>
<dbReference type="GO" id="GO:0005524">
    <property type="term" value="F:ATP binding"/>
    <property type="evidence" value="ECO:0007669"/>
    <property type="project" value="InterPro"/>
</dbReference>
<keyword evidence="3" id="KW-1185">Reference proteome</keyword>
<dbReference type="SUPFAM" id="SSF52540">
    <property type="entry name" value="P-loop containing nucleoside triphosphate hydrolases"/>
    <property type="match status" value="1"/>
</dbReference>
<organism evidence="2 3">
    <name type="scientific">Hyphomicrobium denitrificans 1NES1</name>
    <dbReference type="NCBI Taxonomy" id="670307"/>
    <lineage>
        <taxon>Bacteria</taxon>
        <taxon>Pseudomonadati</taxon>
        <taxon>Pseudomonadota</taxon>
        <taxon>Alphaproteobacteria</taxon>
        <taxon>Hyphomicrobiales</taxon>
        <taxon>Hyphomicrobiaceae</taxon>
        <taxon>Hyphomicrobium</taxon>
    </lineage>
</organism>
<dbReference type="InterPro" id="IPR016195">
    <property type="entry name" value="Pol/histidinol_Pase-like"/>
</dbReference>
<dbReference type="PANTHER" id="PTHR32182">
    <property type="entry name" value="DNA REPLICATION AND REPAIR PROTEIN RECF"/>
    <property type="match status" value="1"/>
</dbReference>
<dbReference type="InterPro" id="IPR054787">
    <property type="entry name" value="TrlF_ATPase"/>
</dbReference>
<dbReference type="NCBIfam" id="NF045780">
    <property type="entry name" value="TrlF_fam_ATP"/>
    <property type="match status" value="1"/>
</dbReference>
<dbReference type="PANTHER" id="PTHR32182:SF22">
    <property type="entry name" value="ATP-DEPENDENT ENDONUCLEASE, OLD FAMILY-RELATED"/>
    <property type="match status" value="1"/>
</dbReference>
<gene>
    <name evidence="2" type="ORF">HYPDE_26708</name>
</gene>
<dbReference type="Gene3D" id="3.40.50.300">
    <property type="entry name" value="P-loop containing nucleotide triphosphate hydrolases"/>
    <property type="match status" value="2"/>
</dbReference>
<accession>N0B4A5</accession>
<name>N0B4A5_9HYPH</name>
<proteinExistence type="predicted"/>